<dbReference type="PANTHER" id="PTHR28208">
    <property type="entry name" value="PHOSPHATIDATE PHOSPHATASE APP1"/>
    <property type="match status" value="1"/>
</dbReference>
<name>A0A9W7T350_9PEZI</name>
<evidence type="ECO:0000259" key="4">
    <source>
        <dbReference type="Pfam" id="PF09949"/>
    </source>
</evidence>
<proteinExistence type="predicted"/>
<reference evidence="5 6" key="2">
    <citation type="journal article" date="2021" name="Curr. Genet.">
        <title>Genetic response to nitrogen starvation in the aggressive Eucalyptus foliar pathogen Teratosphaeria destructans.</title>
        <authorList>
            <person name="Havenga M."/>
            <person name="Wingfield B.D."/>
            <person name="Wingfield M.J."/>
            <person name="Dreyer L.L."/>
            <person name="Roets F."/>
            <person name="Aylward J."/>
        </authorList>
    </citation>
    <scope>NUCLEOTIDE SEQUENCE [LARGE SCALE GENOMIC DNA]</scope>
    <source>
        <strain evidence="5">CMW44962</strain>
    </source>
</reference>
<evidence type="ECO:0000256" key="3">
    <source>
        <dbReference type="SAM" id="SignalP"/>
    </source>
</evidence>
<feature type="signal peptide" evidence="3">
    <location>
        <begin position="1"/>
        <end position="20"/>
    </location>
</feature>
<feature type="region of interest" description="Disordered" evidence="1">
    <location>
        <begin position="200"/>
        <end position="223"/>
    </location>
</feature>
<evidence type="ECO:0000256" key="1">
    <source>
        <dbReference type="SAM" id="MobiDB-lite"/>
    </source>
</evidence>
<dbReference type="Pfam" id="PF09949">
    <property type="entry name" value="APP1_cat"/>
    <property type="match status" value="1"/>
</dbReference>
<feature type="transmembrane region" description="Helical" evidence="2">
    <location>
        <begin position="550"/>
        <end position="570"/>
    </location>
</feature>
<evidence type="ECO:0000313" key="5">
    <source>
        <dbReference type="EMBL" id="KAH9845918.1"/>
    </source>
</evidence>
<keyword evidence="6" id="KW-1185">Reference proteome</keyword>
<protein>
    <submittedName>
        <fullName evidence="5">Acetylglutamate kinase</fullName>
    </submittedName>
</protein>
<dbReference type="GO" id="GO:0016301">
    <property type="term" value="F:kinase activity"/>
    <property type="evidence" value="ECO:0007669"/>
    <property type="project" value="UniProtKB-KW"/>
</dbReference>
<keyword evidence="3" id="KW-0732">Signal</keyword>
<dbReference type="OrthoDB" id="414243at2759"/>
<sequence>MTLAARSLLLPAALCALVAAGPLPGPTPVADRIEEREPIITPAADLDWRALDKRALSDITAEIVSDVDSVLSGLGSDLPSYIASGIQQYFQGLPTGNAVARSLGIGDSELAAVPTNVLNIDPYANFTDQGWNVRFHGNVYKQPNTSEETLNKLAGDLFIYGEDFDNLTASEQAMARNLTAEIFVVQQGNVAVNTIHLEPATSQGSSGEAGGGGGTTNTTGGTQDITLPYNTTAEGDFDVFVPIASNGLTAGNETSEIQRLNTYVEGASLGNSTAYLVPNEGLTVISDIDDILRVTKIYEPEQGLLNSFARPFVAWENMPSIYANWSQSIEGIHFHYLTTTPEQVTRNYMQFIYSTYPGGSFDTRPLNFSDISATLSIRKYLLVKIFESFPQRKFVLVADTSNSDVMRDYPEMVTLFPGQVQCILLRNTTSTDPGDKFPYDTSGFKGLNQSMYMFFKNADDLTNLDIASGQCYNTSVSQVKKSKLAFSGTIMRFVDLLHLLKVWLQLTMLLCFQIPQNVTFSTQGLPFGLSSTTGTNGSANSTSSNTKSGAGTLGSNMGLGVFGLLFVVFWQML</sequence>
<keyword evidence="5" id="KW-0808">Transferase</keyword>
<keyword evidence="2" id="KW-1133">Transmembrane helix</keyword>
<feature type="chain" id="PRO_5040942068" evidence="3">
    <location>
        <begin position="21"/>
        <end position="573"/>
    </location>
</feature>
<dbReference type="AlphaFoldDB" id="A0A9W7T350"/>
<keyword evidence="2" id="KW-0812">Transmembrane</keyword>
<feature type="domain" description="Phosphatidate phosphatase APP1 catalytic" evidence="4">
    <location>
        <begin position="283"/>
        <end position="427"/>
    </location>
</feature>
<dbReference type="GO" id="GO:0030479">
    <property type="term" value="C:actin cortical patch"/>
    <property type="evidence" value="ECO:0007669"/>
    <property type="project" value="TreeGrafter"/>
</dbReference>
<reference evidence="5 6" key="1">
    <citation type="journal article" date="2018" name="IMA Fungus">
        <title>IMA Genome-F 10: Nine draft genome sequences of Claviceps purpurea s.lat., including C. arundinis, C. humidiphila, and C. cf. spartinae, pseudomolecules for the pitch canker pathogen Fusarium circinatum, draft genome of Davidsoniella eucalypti, Grosmannia galeiformis, Quambalaria eucalypti, and Teratosphaeria destructans.</title>
        <authorList>
            <person name="Wingfield B.D."/>
            <person name="Liu M."/>
            <person name="Nguyen H.D."/>
            <person name="Lane F.A."/>
            <person name="Morgan S.W."/>
            <person name="De Vos L."/>
            <person name="Wilken P.M."/>
            <person name="Duong T.A."/>
            <person name="Aylward J."/>
            <person name="Coetzee M.P."/>
            <person name="Dadej K."/>
            <person name="De Beer Z.W."/>
            <person name="Findlay W."/>
            <person name="Havenga M."/>
            <person name="Kolarik M."/>
            <person name="Menzies J.G."/>
            <person name="Naidoo K."/>
            <person name="Pochopski O."/>
            <person name="Shoukouhi P."/>
            <person name="Santana Q.C."/>
            <person name="Seifert K.A."/>
            <person name="Soal N."/>
            <person name="Steenkamp E.T."/>
            <person name="Tatham C.T."/>
            <person name="van der Nest M.A."/>
            <person name="Wingfield M.J."/>
        </authorList>
    </citation>
    <scope>NUCLEOTIDE SEQUENCE [LARGE SCALE GENOMIC DNA]</scope>
    <source>
        <strain evidence="5">CMW44962</strain>
    </source>
</reference>
<keyword evidence="5" id="KW-0418">Kinase</keyword>
<evidence type="ECO:0000313" key="6">
    <source>
        <dbReference type="Proteomes" id="UP001138500"/>
    </source>
</evidence>
<dbReference type="GO" id="GO:0008195">
    <property type="term" value="F:phosphatidate phosphatase activity"/>
    <property type="evidence" value="ECO:0007669"/>
    <property type="project" value="InterPro"/>
</dbReference>
<dbReference type="EMBL" id="RIBY02000001">
    <property type="protein sequence ID" value="KAH9845918.1"/>
    <property type="molecule type" value="Genomic_DNA"/>
</dbReference>
<dbReference type="PANTHER" id="PTHR28208:SF2">
    <property type="entry name" value="PHOSPHATIDATE PHOSPHATASE APP1 CATALYTIC DOMAIN-CONTAINING PROTEIN"/>
    <property type="match status" value="1"/>
</dbReference>
<gene>
    <name evidence="5" type="ORF">Tdes44962_MAKER00129</name>
</gene>
<organism evidence="5 6">
    <name type="scientific">Teratosphaeria destructans</name>
    <dbReference type="NCBI Taxonomy" id="418781"/>
    <lineage>
        <taxon>Eukaryota</taxon>
        <taxon>Fungi</taxon>
        <taxon>Dikarya</taxon>
        <taxon>Ascomycota</taxon>
        <taxon>Pezizomycotina</taxon>
        <taxon>Dothideomycetes</taxon>
        <taxon>Dothideomycetidae</taxon>
        <taxon>Mycosphaerellales</taxon>
        <taxon>Teratosphaeriaceae</taxon>
        <taxon>Teratosphaeria</taxon>
    </lineage>
</organism>
<dbReference type="Proteomes" id="UP001138500">
    <property type="component" value="Unassembled WGS sequence"/>
</dbReference>
<dbReference type="InterPro" id="IPR019236">
    <property type="entry name" value="APP1_cat"/>
</dbReference>
<accession>A0A9W7T350</accession>
<comment type="caution">
    <text evidence="5">The sequence shown here is derived from an EMBL/GenBank/DDBJ whole genome shotgun (WGS) entry which is preliminary data.</text>
</comment>
<evidence type="ECO:0000256" key="2">
    <source>
        <dbReference type="SAM" id="Phobius"/>
    </source>
</evidence>
<keyword evidence="2" id="KW-0472">Membrane</keyword>
<dbReference type="InterPro" id="IPR052935">
    <property type="entry name" value="Mg2+_PAP"/>
</dbReference>